<dbReference type="InterPro" id="IPR036291">
    <property type="entry name" value="NAD(P)-bd_dom_sf"/>
</dbReference>
<dbReference type="EMBL" id="BAABAT010000030">
    <property type="protein sequence ID" value="GAA4258197.1"/>
    <property type="molecule type" value="Genomic_DNA"/>
</dbReference>
<comment type="similarity">
    <text evidence="1 2">Belongs to the short-chain dehydrogenases/reductases (SDR) family.</text>
</comment>
<dbReference type="PRINTS" id="PR00081">
    <property type="entry name" value="GDHRDH"/>
</dbReference>
<dbReference type="InterPro" id="IPR050259">
    <property type="entry name" value="SDR"/>
</dbReference>
<accession>A0ABP8DKC3</accession>
<dbReference type="Pfam" id="PF00106">
    <property type="entry name" value="adh_short"/>
    <property type="match status" value="1"/>
</dbReference>
<evidence type="ECO:0000256" key="1">
    <source>
        <dbReference type="ARBA" id="ARBA00006484"/>
    </source>
</evidence>
<evidence type="ECO:0000313" key="4">
    <source>
        <dbReference type="Proteomes" id="UP001500620"/>
    </source>
</evidence>
<dbReference type="Proteomes" id="UP001500620">
    <property type="component" value="Unassembled WGS sequence"/>
</dbReference>
<sequence>MLGIVPLLCYGRGMDLSLAGKTAVVTGGSKGVGLAVVRALLAEGARVVTGSRTVTPELAQTAAVPVTVDLATARGAAELVERARAHLGGIDLLINNVGVGDPERLVDGAVRPVAELPDADWTDAFELTFYSALRVSRAALPSLVERRGVIVNVSSAGAHAVTAGPVTYNVAKAALNALTKVIAEQYGGQGVRAITVSPGPVSTAVWTDPDGFIGRVGRRQGLDHETFAAQLQQSLGASTGRISTPDEVARLVVFAAAPNNINGAELIVDGGLLKHA</sequence>
<evidence type="ECO:0000313" key="3">
    <source>
        <dbReference type="EMBL" id="GAA4258197.1"/>
    </source>
</evidence>
<gene>
    <name evidence="3" type="ORF">GCM10022255_077970</name>
</gene>
<dbReference type="PANTHER" id="PTHR42879">
    <property type="entry name" value="3-OXOACYL-(ACYL-CARRIER-PROTEIN) REDUCTASE"/>
    <property type="match status" value="1"/>
</dbReference>
<dbReference type="PRINTS" id="PR00080">
    <property type="entry name" value="SDRFAMILY"/>
</dbReference>
<name>A0ABP8DKC3_9ACTN</name>
<dbReference type="SUPFAM" id="SSF51735">
    <property type="entry name" value="NAD(P)-binding Rossmann-fold domains"/>
    <property type="match status" value="1"/>
</dbReference>
<comment type="caution">
    <text evidence="3">The sequence shown here is derived from an EMBL/GenBank/DDBJ whole genome shotgun (WGS) entry which is preliminary data.</text>
</comment>
<organism evidence="3 4">
    <name type="scientific">Dactylosporangium darangshiense</name>
    <dbReference type="NCBI Taxonomy" id="579108"/>
    <lineage>
        <taxon>Bacteria</taxon>
        <taxon>Bacillati</taxon>
        <taxon>Actinomycetota</taxon>
        <taxon>Actinomycetes</taxon>
        <taxon>Micromonosporales</taxon>
        <taxon>Micromonosporaceae</taxon>
        <taxon>Dactylosporangium</taxon>
    </lineage>
</organism>
<dbReference type="InterPro" id="IPR002347">
    <property type="entry name" value="SDR_fam"/>
</dbReference>
<keyword evidence="4" id="KW-1185">Reference proteome</keyword>
<reference evidence="4" key="1">
    <citation type="journal article" date="2019" name="Int. J. Syst. Evol. Microbiol.">
        <title>The Global Catalogue of Microorganisms (GCM) 10K type strain sequencing project: providing services to taxonomists for standard genome sequencing and annotation.</title>
        <authorList>
            <consortium name="The Broad Institute Genomics Platform"/>
            <consortium name="The Broad Institute Genome Sequencing Center for Infectious Disease"/>
            <person name="Wu L."/>
            <person name="Ma J."/>
        </authorList>
    </citation>
    <scope>NUCLEOTIDE SEQUENCE [LARGE SCALE GENOMIC DNA]</scope>
    <source>
        <strain evidence="4">JCM 17441</strain>
    </source>
</reference>
<proteinExistence type="inferred from homology"/>
<protein>
    <submittedName>
        <fullName evidence="3">Oxidoreductase</fullName>
    </submittedName>
</protein>
<dbReference type="Gene3D" id="3.40.50.720">
    <property type="entry name" value="NAD(P)-binding Rossmann-like Domain"/>
    <property type="match status" value="1"/>
</dbReference>
<evidence type="ECO:0000256" key="2">
    <source>
        <dbReference type="RuleBase" id="RU000363"/>
    </source>
</evidence>